<accession>A0A1E1K9Y2</accession>
<dbReference type="AlphaFoldDB" id="A0A1E1K9Y2"/>
<evidence type="ECO:0000313" key="3">
    <source>
        <dbReference type="Proteomes" id="UP000178912"/>
    </source>
</evidence>
<evidence type="ECO:0000256" key="1">
    <source>
        <dbReference type="SAM" id="MobiDB-lite"/>
    </source>
</evidence>
<dbReference type="Proteomes" id="UP000178912">
    <property type="component" value="Unassembled WGS sequence"/>
</dbReference>
<keyword evidence="3" id="KW-1185">Reference proteome</keyword>
<name>A0A1E1K9Y2_9HELO</name>
<gene>
    <name evidence="2" type="ORF">RAG0_04712</name>
</gene>
<organism evidence="2 3">
    <name type="scientific">Rhynchosporium agropyri</name>
    <dbReference type="NCBI Taxonomy" id="914238"/>
    <lineage>
        <taxon>Eukaryota</taxon>
        <taxon>Fungi</taxon>
        <taxon>Dikarya</taxon>
        <taxon>Ascomycota</taxon>
        <taxon>Pezizomycotina</taxon>
        <taxon>Leotiomycetes</taxon>
        <taxon>Helotiales</taxon>
        <taxon>Ploettnerulaceae</taxon>
        <taxon>Rhynchosporium</taxon>
    </lineage>
</organism>
<protein>
    <submittedName>
        <fullName evidence="2">Uncharacterized protein</fullName>
    </submittedName>
</protein>
<sequence length="93" mass="10531">MTTESSMASKSHNEVNDLQTERIKQKTVQPNNGVKVEPAPHKASPIRLYSWNSFKFRPDIFLSDTEPFLFVISFGKNYASNYSDFENSGGPEV</sequence>
<evidence type="ECO:0000313" key="2">
    <source>
        <dbReference type="EMBL" id="CZS94889.1"/>
    </source>
</evidence>
<proteinExistence type="predicted"/>
<feature type="compositionally biased region" description="Polar residues" evidence="1">
    <location>
        <begin position="1"/>
        <end position="10"/>
    </location>
</feature>
<reference evidence="3" key="1">
    <citation type="submission" date="2016-03" db="EMBL/GenBank/DDBJ databases">
        <authorList>
            <person name="Guldener U."/>
        </authorList>
    </citation>
    <scope>NUCLEOTIDE SEQUENCE [LARGE SCALE GENOMIC DNA]</scope>
    <source>
        <strain evidence="3">04CH-RAC-A.6.1</strain>
    </source>
</reference>
<feature type="compositionally biased region" description="Basic and acidic residues" evidence="1">
    <location>
        <begin position="11"/>
        <end position="24"/>
    </location>
</feature>
<dbReference type="EMBL" id="FJUX01000020">
    <property type="protein sequence ID" value="CZS94889.1"/>
    <property type="molecule type" value="Genomic_DNA"/>
</dbReference>
<feature type="region of interest" description="Disordered" evidence="1">
    <location>
        <begin position="1"/>
        <end position="39"/>
    </location>
</feature>